<feature type="region of interest" description="Disordered" evidence="1">
    <location>
        <begin position="544"/>
        <end position="563"/>
    </location>
</feature>
<evidence type="ECO:0000313" key="5">
    <source>
        <dbReference type="Proteomes" id="UP001234178"/>
    </source>
</evidence>
<sequence length="583" mass="64451">MTTISQRLLAVAGHNQCANDVIFVQKQTSTQPASVVVFFGGDVQDYPENMKSHRDHGAYVDYNLEAIAEILAAKFPDSFICVIRPAKIELKTFSCFSNFVFCNHIGSPTHLPNNNALLHLSTLLQSIAERTGFSEIGCESPLVIIGFSKGCVVLNQFLHEFHYFNHFPIDNKSHVSALIGRIKKMIWLDGGHSGGKDTWVTSSQTLSSLKGMDIMVDIHVTPYQINDDRRPWIAVKADAACRCHNAASSIRRSINIKKDMALFAKLTKWTKDNSKRNVVIMGRRTWESIPERNRPLPNRLNVVLSESQQQIDNTLTCKSLESALQLLQDPLYLNQIENIWIIGGASVYKEAMNHQSCHRIYVTHVLEDFECDVFMPAIDQGKFRLVSDPMVPQDADEENGIAFEIKRQRRGDGTLAKMMNLLGKLVIVLVLISSINEIVESAPGRGGGGRGGGSSSAGGKSNSSTGVKRSGYYLHGGLYPVSRTVKEAPVKTPIYRGIGAWGIIGIILGVLGLCCGIYYALYLCDLHQRTDNYSSNLGAQVPHLLTDKPKPEENGNGNIPMTDKNELVKTNSMKNGLNSEVFL</sequence>
<dbReference type="PANTHER" id="PTHR31296">
    <property type="entry name" value="UPF0565 PROTEIN C2ORF69"/>
    <property type="match status" value="1"/>
</dbReference>
<dbReference type="InterPro" id="IPR024072">
    <property type="entry name" value="DHFR-like_dom_sf"/>
</dbReference>
<dbReference type="PRINTS" id="PR00070">
    <property type="entry name" value="DHFR"/>
</dbReference>
<feature type="domain" description="DHFR" evidence="3">
    <location>
        <begin position="255"/>
        <end position="410"/>
    </location>
</feature>
<evidence type="ECO:0000256" key="1">
    <source>
        <dbReference type="SAM" id="MobiDB-lite"/>
    </source>
</evidence>
<gene>
    <name evidence="4" type="ORF">OUZ56_022061</name>
</gene>
<dbReference type="Pfam" id="PF00186">
    <property type="entry name" value="DHFR_1"/>
    <property type="match status" value="1"/>
</dbReference>
<evidence type="ECO:0000313" key="4">
    <source>
        <dbReference type="EMBL" id="KAK4029049.1"/>
    </source>
</evidence>
<dbReference type="CDD" id="cd00209">
    <property type="entry name" value="DHFR"/>
    <property type="match status" value="1"/>
</dbReference>
<evidence type="ECO:0000256" key="2">
    <source>
        <dbReference type="SAM" id="Phobius"/>
    </source>
</evidence>
<dbReference type="PANTHER" id="PTHR31296:SF1">
    <property type="entry name" value="MITOCHONDRIAL PROTEIN C2ORF69"/>
    <property type="match status" value="1"/>
</dbReference>
<name>A0ABR0AV96_9CRUS</name>
<keyword evidence="2" id="KW-1133">Transmembrane helix</keyword>
<dbReference type="Gene3D" id="3.40.430.10">
    <property type="entry name" value="Dihydrofolate Reductase, subunit A"/>
    <property type="match status" value="1"/>
</dbReference>
<evidence type="ECO:0000259" key="3">
    <source>
        <dbReference type="PROSITE" id="PS51330"/>
    </source>
</evidence>
<dbReference type="InterPro" id="IPR001796">
    <property type="entry name" value="DHFR_dom"/>
</dbReference>
<dbReference type="InterPro" id="IPR018881">
    <property type="entry name" value="C2orf69_mit"/>
</dbReference>
<feature type="compositionally biased region" description="Gly residues" evidence="1">
    <location>
        <begin position="444"/>
        <end position="456"/>
    </location>
</feature>
<dbReference type="Proteomes" id="UP001234178">
    <property type="component" value="Unassembled WGS sequence"/>
</dbReference>
<keyword evidence="2" id="KW-0812">Transmembrane</keyword>
<dbReference type="SUPFAM" id="SSF53597">
    <property type="entry name" value="Dihydrofolate reductase-like"/>
    <property type="match status" value="1"/>
</dbReference>
<protein>
    <recommendedName>
        <fullName evidence="3">DHFR domain-containing protein</fullName>
    </recommendedName>
</protein>
<dbReference type="PROSITE" id="PS51330">
    <property type="entry name" value="DHFR_2"/>
    <property type="match status" value="1"/>
</dbReference>
<comment type="caution">
    <text evidence="4">The sequence shown here is derived from an EMBL/GenBank/DDBJ whole genome shotgun (WGS) entry which is preliminary data.</text>
</comment>
<keyword evidence="2" id="KW-0472">Membrane</keyword>
<keyword evidence="5" id="KW-1185">Reference proteome</keyword>
<proteinExistence type="predicted"/>
<feature type="region of interest" description="Disordered" evidence="1">
    <location>
        <begin position="443"/>
        <end position="465"/>
    </location>
</feature>
<organism evidence="4 5">
    <name type="scientific">Daphnia magna</name>
    <dbReference type="NCBI Taxonomy" id="35525"/>
    <lineage>
        <taxon>Eukaryota</taxon>
        <taxon>Metazoa</taxon>
        <taxon>Ecdysozoa</taxon>
        <taxon>Arthropoda</taxon>
        <taxon>Crustacea</taxon>
        <taxon>Branchiopoda</taxon>
        <taxon>Diplostraca</taxon>
        <taxon>Cladocera</taxon>
        <taxon>Anomopoda</taxon>
        <taxon>Daphniidae</taxon>
        <taxon>Daphnia</taxon>
    </lineage>
</organism>
<accession>A0ABR0AV96</accession>
<dbReference type="EMBL" id="JAOYFB010000039">
    <property type="protein sequence ID" value="KAK4029049.1"/>
    <property type="molecule type" value="Genomic_DNA"/>
</dbReference>
<reference evidence="4 5" key="1">
    <citation type="journal article" date="2023" name="Nucleic Acids Res.">
        <title>The hologenome of Daphnia magna reveals possible DNA methylation and microbiome-mediated evolution of the host genome.</title>
        <authorList>
            <person name="Chaturvedi A."/>
            <person name="Li X."/>
            <person name="Dhandapani V."/>
            <person name="Marshall H."/>
            <person name="Kissane S."/>
            <person name="Cuenca-Cambronero M."/>
            <person name="Asole G."/>
            <person name="Calvet F."/>
            <person name="Ruiz-Romero M."/>
            <person name="Marangio P."/>
            <person name="Guigo R."/>
            <person name="Rago D."/>
            <person name="Mirbahai L."/>
            <person name="Eastwood N."/>
            <person name="Colbourne J.K."/>
            <person name="Zhou J."/>
            <person name="Mallon E."/>
            <person name="Orsini L."/>
        </authorList>
    </citation>
    <scope>NUCLEOTIDE SEQUENCE [LARGE SCALE GENOMIC DNA]</scope>
    <source>
        <strain evidence="4">LRV0_1</strain>
    </source>
</reference>
<feature type="transmembrane region" description="Helical" evidence="2">
    <location>
        <begin position="498"/>
        <end position="521"/>
    </location>
</feature>
<dbReference type="Pfam" id="PF10561">
    <property type="entry name" value="C2orf69"/>
    <property type="match status" value="2"/>
</dbReference>